<feature type="binding site" evidence="8">
    <location>
        <position position="359"/>
    </location>
    <ligand>
        <name>L-serine</name>
        <dbReference type="ChEBI" id="CHEBI:33384"/>
    </ligand>
</feature>
<accession>A0A9C7Q3N4</accession>
<dbReference type="Gene3D" id="3.30.930.10">
    <property type="entry name" value="Bira Bifunctional Protein, Domain 2"/>
    <property type="match status" value="1"/>
</dbReference>
<evidence type="ECO:0000256" key="8">
    <source>
        <dbReference type="PIRSR" id="PIRSR001529-1"/>
    </source>
</evidence>
<dbReference type="InterPro" id="IPR045864">
    <property type="entry name" value="aa-tRNA-synth_II/BPL/LPL"/>
</dbReference>
<evidence type="ECO:0000256" key="2">
    <source>
        <dbReference type="ARBA" id="ARBA00022598"/>
    </source>
</evidence>
<feature type="binding site" evidence="9">
    <location>
        <begin position="352"/>
        <end position="355"/>
    </location>
    <ligand>
        <name>ATP</name>
        <dbReference type="ChEBI" id="CHEBI:30616"/>
    </ligand>
</feature>
<dbReference type="CDD" id="cd00770">
    <property type="entry name" value="SerRS_core"/>
    <property type="match status" value="1"/>
</dbReference>
<dbReference type="InterPro" id="IPR015866">
    <property type="entry name" value="Ser-tRNA-synth_1_N"/>
</dbReference>
<dbReference type="Proteomes" id="UP001061958">
    <property type="component" value="Unassembled WGS sequence"/>
</dbReference>
<feature type="binding site" evidence="8">
    <location>
        <position position="305"/>
    </location>
    <ligand>
        <name>L-serine</name>
        <dbReference type="ChEBI" id="CHEBI:33384"/>
    </ligand>
</feature>
<protein>
    <recommendedName>
        <fullName evidence="1">serine--tRNA ligase</fullName>
        <ecNumber evidence="1">6.1.1.11</ecNumber>
    </recommendedName>
    <alternativeName>
        <fullName evidence="7">Seryl-tRNA synthetase</fullName>
    </alternativeName>
</protein>
<reference evidence="12" key="2">
    <citation type="submission" date="2022-01" db="EMBL/GenBank/DDBJ databases">
        <authorList>
            <person name="Hirooka S."/>
            <person name="Miyagishima S.Y."/>
        </authorList>
    </citation>
    <scope>NUCLEOTIDE SEQUENCE</scope>
    <source>
        <strain evidence="12">NBRC 102759</strain>
    </source>
</reference>
<dbReference type="EC" id="6.1.1.11" evidence="1"/>
<dbReference type="InterPro" id="IPR006195">
    <property type="entry name" value="aa-tRNA-synth_II"/>
</dbReference>
<organism evidence="12 13">
    <name type="scientific">Galdieria partita</name>
    <dbReference type="NCBI Taxonomy" id="83374"/>
    <lineage>
        <taxon>Eukaryota</taxon>
        <taxon>Rhodophyta</taxon>
        <taxon>Bangiophyceae</taxon>
        <taxon>Galdieriales</taxon>
        <taxon>Galdieriaceae</taxon>
        <taxon>Galdieria</taxon>
    </lineage>
</organism>
<feature type="domain" description="Aminoacyl-transfer RNA synthetases class-II family profile" evidence="11">
    <location>
        <begin position="262"/>
        <end position="483"/>
    </location>
</feature>
<comment type="caution">
    <text evidence="12">The sequence shown here is derived from an EMBL/GenBank/DDBJ whole genome shotgun (WGS) entry which is preliminary data.</text>
</comment>
<evidence type="ECO:0000256" key="10">
    <source>
        <dbReference type="SAM" id="Coils"/>
    </source>
</evidence>
<dbReference type="InterPro" id="IPR002317">
    <property type="entry name" value="Ser-tRNA-ligase_type_1"/>
</dbReference>
<dbReference type="GO" id="GO:0004828">
    <property type="term" value="F:serine-tRNA ligase activity"/>
    <property type="evidence" value="ECO:0007669"/>
    <property type="project" value="UniProtKB-EC"/>
</dbReference>
<keyword evidence="2" id="KW-0436">Ligase</keyword>
<evidence type="ECO:0000256" key="7">
    <source>
        <dbReference type="ARBA" id="ARBA00031113"/>
    </source>
</evidence>
<dbReference type="FunFam" id="3.30.930.10:FF:000055">
    <property type="entry name" value="Serine--tRNA ligase"/>
    <property type="match status" value="1"/>
</dbReference>
<dbReference type="GO" id="GO:0005737">
    <property type="term" value="C:cytoplasm"/>
    <property type="evidence" value="ECO:0007669"/>
    <property type="project" value="UniProtKB-ARBA"/>
</dbReference>
<evidence type="ECO:0000256" key="6">
    <source>
        <dbReference type="ARBA" id="ARBA00023146"/>
    </source>
</evidence>
<keyword evidence="10" id="KW-0175">Coiled coil</keyword>
<dbReference type="Gene3D" id="1.10.287.40">
    <property type="entry name" value="Serine-tRNA synthetase, tRNA binding domain"/>
    <property type="match status" value="1"/>
</dbReference>
<evidence type="ECO:0000313" key="12">
    <source>
        <dbReference type="EMBL" id="GJQ15903.1"/>
    </source>
</evidence>
<name>A0A9C7Q3N4_9RHOD</name>
<dbReference type="Pfam" id="PF00587">
    <property type="entry name" value="tRNA-synt_2b"/>
    <property type="match status" value="1"/>
</dbReference>
<dbReference type="NCBIfam" id="TIGR00414">
    <property type="entry name" value="serS"/>
    <property type="match status" value="1"/>
</dbReference>
<dbReference type="SUPFAM" id="SSF55681">
    <property type="entry name" value="Class II aaRS and biotin synthetases"/>
    <property type="match status" value="1"/>
</dbReference>
<dbReference type="InterPro" id="IPR002314">
    <property type="entry name" value="aa-tRNA-synt_IIb"/>
</dbReference>
<proteinExistence type="predicted"/>
<evidence type="ECO:0000256" key="5">
    <source>
        <dbReference type="ARBA" id="ARBA00022917"/>
    </source>
</evidence>
<dbReference type="PIRSF" id="PIRSF001529">
    <property type="entry name" value="Ser-tRNA-synth_IIa"/>
    <property type="match status" value="1"/>
</dbReference>
<dbReference type="InterPro" id="IPR042103">
    <property type="entry name" value="SerRS_1_N_sf"/>
</dbReference>
<keyword evidence="4 9" id="KW-0067">ATP-binding</keyword>
<dbReference type="EMBL" id="BQMJ01000077">
    <property type="protein sequence ID" value="GJQ15903.1"/>
    <property type="molecule type" value="Genomic_DNA"/>
</dbReference>
<feature type="binding site" evidence="8">
    <location>
        <position position="456"/>
    </location>
    <ligand>
        <name>L-serine</name>
        <dbReference type="ChEBI" id="CHEBI:33384"/>
    </ligand>
</feature>
<dbReference type="SUPFAM" id="SSF46589">
    <property type="entry name" value="tRNA-binding arm"/>
    <property type="match status" value="1"/>
</dbReference>
<dbReference type="InterPro" id="IPR033729">
    <property type="entry name" value="SerRS_core"/>
</dbReference>
<sequence>MFVISFHGSSYSSFMVRSSSPKYFSLVEKRTIYGCTRYHICRFWTRKRTTPSPLWYCVTEKTVNSAKSAPTRNILDFKYFCDHLELYRENIRNRGLQIDLDGIKSLYNKQCELISRIQQLRKERNQVAERLKNIANTSLAEESNLYKERGKILKAQVAELEKQLETIEEALFLEASKVPNLTHPKVPIGNEEQARVLQVVPPTHSAQSEQKYNHLLITESLDLADFESAAKVSGQKFYYLKNAAALLEVALINWSLNHVVSKGFTPLSTPDLVRTEVVQACGFQPRGEASQIYRVEESDLCLVGTAEIPLAGYYMNRILDEQSLPIRMVAFGHCFRKEVGSAGQASKGLYRVHQFSKVEMFVLCNPCQSDVILEELLNIQMEMFSSLGFSYRVLDMPSQDLGNPAYRKLDVEAWMPGRSSFGEISSASNCTDYQSRRLNIRYRDKQGDIHYVHTLNATACAIPRMIITILENFQLPNGKILIPEPLQSYMGNRKTIE</sequence>
<dbReference type="OrthoDB" id="1983at2759"/>
<dbReference type="InterPro" id="IPR010978">
    <property type="entry name" value="tRNA-bd_arm"/>
</dbReference>
<reference evidence="12" key="1">
    <citation type="journal article" date="2022" name="Proc. Natl. Acad. Sci. U.S.A.">
        <title>Life cycle and functional genomics of the unicellular red alga Galdieria for elucidating algal and plant evolution and industrial use.</title>
        <authorList>
            <person name="Hirooka S."/>
            <person name="Itabashi T."/>
            <person name="Ichinose T.M."/>
            <person name="Onuma R."/>
            <person name="Fujiwara T."/>
            <person name="Yamashita S."/>
            <person name="Jong L.W."/>
            <person name="Tomita R."/>
            <person name="Iwane A.H."/>
            <person name="Miyagishima S.Y."/>
        </authorList>
    </citation>
    <scope>NUCLEOTIDE SEQUENCE</scope>
    <source>
        <strain evidence="12">NBRC 102759</strain>
    </source>
</reference>
<evidence type="ECO:0000313" key="13">
    <source>
        <dbReference type="Proteomes" id="UP001061958"/>
    </source>
</evidence>
<keyword evidence="13" id="KW-1185">Reference proteome</keyword>
<feature type="binding site" evidence="9">
    <location>
        <begin position="336"/>
        <end position="338"/>
    </location>
    <ligand>
        <name>ATP</name>
        <dbReference type="ChEBI" id="CHEBI:30616"/>
    </ligand>
</feature>
<keyword evidence="3" id="KW-0547">Nucleotide-binding</keyword>
<evidence type="ECO:0000259" key="11">
    <source>
        <dbReference type="PROSITE" id="PS50862"/>
    </source>
</evidence>
<feature type="coiled-coil region" evidence="10">
    <location>
        <begin position="117"/>
        <end position="170"/>
    </location>
</feature>
<dbReference type="PRINTS" id="PR00981">
    <property type="entry name" value="TRNASYNTHSER"/>
</dbReference>
<dbReference type="GO" id="GO:0006434">
    <property type="term" value="P:seryl-tRNA aminoacylation"/>
    <property type="evidence" value="ECO:0007669"/>
    <property type="project" value="InterPro"/>
</dbReference>
<evidence type="ECO:0000256" key="4">
    <source>
        <dbReference type="ARBA" id="ARBA00022840"/>
    </source>
</evidence>
<evidence type="ECO:0000256" key="9">
    <source>
        <dbReference type="PIRSR" id="PIRSR001529-2"/>
    </source>
</evidence>
<feature type="binding site" evidence="8">
    <location>
        <position position="336"/>
    </location>
    <ligand>
        <name>L-serine</name>
        <dbReference type="ChEBI" id="CHEBI:33384"/>
    </ligand>
</feature>
<dbReference type="AlphaFoldDB" id="A0A9C7Q3N4"/>
<dbReference type="GO" id="GO:0005524">
    <property type="term" value="F:ATP binding"/>
    <property type="evidence" value="ECO:0007669"/>
    <property type="project" value="UniProtKB-KW"/>
</dbReference>
<keyword evidence="5" id="KW-0648">Protein biosynthesis</keyword>
<evidence type="ECO:0000256" key="3">
    <source>
        <dbReference type="ARBA" id="ARBA00022741"/>
    </source>
</evidence>
<dbReference type="Pfam" id="PF02403">
    <property type="entry name" value="Seryl_tRNA_N"/>
    <property type="match status" value="1"/>
</dbReference>
<feature type="site" description="Important for serine binding" evidence="8">
    <location>
        <position position="458"/>
    </location>
</feature>
<dbReference type="PANTHER" id="PTHR11778">
    <property type="entry name" value="SERYL-TRNA SYNTHETASE"/>
    <property type="match status" value="1"/>
</dbReference>
<feature type="binding site" evidence="9">
    <location>
        <begin position="423"/>
        <end position="426"/>
    </location>
    <ligand>
        <name>ATP</name>
        <dbReference type="ChEBI" id="CHEBI:30616"/>
    </ligand>
</feature>
<keyword evidence="6" id="KW-0030">Aminoacyl-tRNA synthetase</keyword>
<evidence type="ECO:0000256" key="1">
    <source>
        <dbReference type="ARBA" id="ARBA00012840"/>
    </source>
</evidence>
<gene>
    <name evidence="12" type="ORF">GpartN1_g7694.t1</name>
</gene>
<dbReference type="PROSITE" id="PS50862">
    <property type="entry name" value="AA_TRNA_LIGASE_II"/>
    <property type="match status" value="1"/>
</dbReference>